<dbReference type="InterPro" id="IPR003313">
    <property type="entry name" value="AraC-bd"/>
</dbReference>
<evidence type="ECO:0000313" key="6">
    <source>
        <dbReference type="Proteomes" id="UP000730618"/>
    </source>
</evidence>
<dbReference type="PANTHER" id="PTHR43280">
    <property type="entry name" value="ARAC-FAMILY TRANSCRIPTIONAL REGULATOR"/>
    <property type="match status" value="1"/>
</dbReference>
<dbReference type="InterPro" id="IPR018060">
    <property type="entry name" value="HTH_AraC"/>
</dbReference>
<dbReference type="Pfam" id="PF12833">
    <property type="entry name" value="HTH_18"/>
    <property type="match status" value="1"/>
</dbReference>
<accession>A0ABN7TDK1</accession>
<dbReference type="InterPro" id="IPR018062">
    <property type="entry name" value="HTH_AraC-typ_CS"/>
</dbReference>
<dbReference type="PROSITE" id="PS00041">
    <property type="entry name" value="HTH_ARAC_FAMILY_1"/>
    <property type="match status" value="1"/>
</dbReference>
<keyword evidence="1" id="KW-0805">Transcription regulation</keyword>
<name>A0ABN7TDK1_9BACL</name>
<dbReference type="Proteomes" id="UP000730618">
    <property type="component" value="Unassembled WGS sequence"/>
</dbReference>
<proteinExistence type="predicted"/>
<keyword evidence="6" id="KW-1185">Reference proteome</keyword>
<organism evidence="5 6">
    <name type="scientific">Paenibacillus allorhizosphaerae</name>
    <dbReference type="NCBI Taxonomy" id="2849866"/>
    <lineage>
        <taxon>Bacteria</taxon>
        <taxon>Bacillati</taxon>
        <taxon>Bacillota</taxon>
        <taxon>Bacilli</taxon>
        <taxon>Bacillales</taxon>
        <taxon>Paenibacillaceae</taxon>
        <taxon>Paenibacillus</taxon>
    </lineage>
</organism>
<evidence type="ECO:0000256" key="1">
    <source>
        <dbReference type="ARBA" id="ARBA00023015"/>
    </source>
</evidence>
<dbReference type="PANTHER" id="PTHR43280:SF28">
    <property type="entry name" value="HTH-TYPE TRANSCRIPTIONAL ACTIVATOR RHAS"/>
    <property type="match status" value="1"/>
</dbReference>
<keyword evidence="3" id="KW-0804">Transcription</keyword>
<gene>
    <name evidence="5" type="primary">rhaR_15</name>
    <name evidence="5" type="ORF">PAECIP111802_01152</name>
</gene>
<comment type="caution">
    <text evidence="5">The sequence shown here is derived from an EMBL/GenBank/DDBJ whole genome shotgun (WGS) entry which is preliminary data.</text>
</comment>
<protein>
    <submittedName>
        <fullName evidence="5">HTH-type transcriptional activator RhaR</fullName>
    </submittedName>
</protein>
<evidence type="ECO:0000313" key="5">
    <source>
        <dbReference type="EMBL" id="CAG7625276.1"/>
    </source>
</evidence>
<sequence>MEDVFIMSRLVKLDVKWTGLHKADNKFNHWGHSNPYYELIMVIDGPVYLQVEEERLVLQSGECLLLTPWQQHKGWRTPEPATSFFWAQFTADPAPIHSEAAGSLKQSLQLFRRHHQDLRTAEDVDEEPILVLRRYLPERRFEILIWFEKLVAEMKQPTGNFRFRSTILMLQIVQALSDNLLKRHQWDTPLPATYLTYRELVNYLNEHYTLTITRHMLEYRFQRKYEYLCQLFNKYSASTFTRYLQQLRIQRAQYLLRRHPEATIETVAQEVGIQDPFYFSKVFKQITGTSPSQFRNRAEGEQRRELTD</sequence>
<feature type="domain" description="HTH araC/xylS-type" evidence="4">
    <location>
        <begin position="198"/>
        <end position="297"/>
    </location>
</feature>
<dbReference type="SMART" id="SM00342">
    <property type="entry name" value="HTH_ARAC"/>
    <property type="match status" value="1"/>
</dbReference>
<dbReference type="EMBL" id="CAJVCE010000002">
    <property type="protein sequence ID" value="CAG7625276.1"/>
    <property type="molecule type" value="Genomic_DNA"/>
</dbReference>
<keyword evidence="2" id="KW-0238">DNA-binding</keyword>
<reference evidence="5 6" key="1">
    <citation type="submission" date="2021-06" db="EMBL/GenBank/DDBJ databases">
        <authorList>
            <person name="Criscuolo A."/>
        </authorList>
    </citation>
    <scope>NUCLEOTIDE SEQUENCE [LARGE SCALE GENOMIC DNA]</scope>
    <source>
        <strain evidence="6">CIP 111802</strain>
    </source>
</reference>
<dbReference type="Pfam" id="PF02311">
    <property type="entry name" value="AraC_binding"/>
    <property type="match status" value="1"/>
</dbReference>
<evidence type="ECO:0000256" key="2">
    <source>
        <dbReference type="ARBA" id="ARBA00023125"/>
    </source>
</evidence>
<dbReference type="PROSITE" id="PS01124">
    <property type="entry name" value="HTH_ARAC_FAMILY_2"/>
    <property type="match status" value="1"/>
</dbReference>
<evidence type="ECO:0000259" key="4">
    <source>
        <dbReference type="PROSITE" id="PS01124"/>
    </source>
</evidence>
<evidence type="ECO:0000256" key="3">
    <source>
        <dbReference type="ARBA" id="ARBA00023163"/>
    </source>
</evidence>